<proteinExistence type="predicted"/>
<dbReference type="Proteomes" id="UP000186922">
    <property type="component" value="Unassembled WGS sequence"/>
</dbReference>
<reference evidence="3 4" key="1">
    <citation type="journal article" date="2016" name="Nat. Commun.">
        <title>Extremotolerant tardigrade genome and improved radiotolerance of human cultured cells by tardigrade-unique protein.</title>
        <authorList>
            <person name="Hashimoto T."/>
            <person name="Horikawa D.D."/>
            <person name="Saito Y."/>
            <person name="Kuwahara H."/>
            <person name="Kozuka-Hata H."/>
            <person name="Shin-I T."/>
            <person name="Minakuchi Y."/>
            <person name="Ohishi K."/>
            <person name="Motoyama A."/>
            <person name="Aizu T."/>
            <person name="Enomoto A."/>
            <person name="Kondo K."/>
            <person name="Tanaka S."/>
            <person name="Hara Y."/>
            <person name="Koshikawa S."/>
            <person name="Sagara H."/>
            <person name="Miura T."/>
            <person name="Yokobori S."/>
            <person name="Miyagawa K."/>
            <person name="Suzuki Y."/>
            <person name="Kubo T."/>
            <person name="Oyama M."/>
            <person name="Kohara Y."/>
            <person name="Fujiyama A."/>
            <person name="Arakawa K."/>
            <person name="Katayama T."/>
            <person name="Toyoda A."/>
            <person name="Kunieda T."/>
        </authorList>
    </citation>
    <scope>NUCLEOTIDE SEQUENCE [LARGE SCALE GENOMIC DNA]</scope>
    <source>
        <strain evidence="3 4">YOKOZUNA-1</strain>
    </source>
</reference>
<keyword evidence="1" id="KW-0175">Coiled coil</keyword>
<sequence length="321" mass="36863">MDLEDFDNSFDYDLSFGGHEGVQSRHSSQSDRPRIQPLPNKPIKQLTGSTSVRRKNSSAITSASFSQNRRTEQRTCMSGDLKQLLDRIRTKANNDVPSDDYVVISGNHNGNRDSKKPYGTAEVHMMKVKLRMQENEVDKVAKEAAMSLQDSERASAQVEVLAKNIKNCNAYDLHQNQKLQACLKQIGNIRKQNAQLEKEVDRLKREVVAMGRDEEKNRMGVALPEIDSTCRLAAINEGVKKETLQVMEDNEKLQESNRKAQQTLLNARRRDQLECKRFMALIHKREVLLQHTRSEREHLEGVRSLHIAEPELRKFFQWPEA</sequence>
<dbReference type="EMBL" id="BDGG01000007">
    <property type="protein sequence ID" value="GAV02031.1"/>
    <property type="molecule type" value="Genomic_DNA"/>
</dbReference>
<feature type="compositionally biased region" description="Polar residues" evidence="2">
    <location>
        <begin position="46"/>
        <end position="68"/>
    </location>
</feature>
<evidence type="ECO:0000313" key="4">
    <source>
        <dbReference type="Proteomes" id="UP000186922"/>
    </source>
</evidence>
<dbReference type="AlphaFoldDB" id="A0A1D1VM73"/>
<organism evidence="3 4">
    <name type="scientific">Ramazzottius varieornatus</name>
    <name type="common">Water bear</name>
    <name type="synonym">Tardigrade</name>
    <dbReference type="NCBI Taxonomy" id="947166"/>
    <lineage>
        <taxon>Eukaryota</taxon>
        <taxon>Metazoa</taxon>
        <taxon>Ecdysozoa</taxon>
        <taxon>Tardigrada</taxon>
        <taxon>Eutardigrada</taxon>
        <taxon>Parachela</taxon>
        <taxon>Hypsibioidea</taxon>
        <taxon>Ramazzottiidae</taxon>
        <taxon>Ramazzottius</taxon>
    </lineage>
</organism>
<keyword evidence="4" id="KW-1185">Reference proteome</keyword>
<evidence type="ECO:0000256" key="2">
    <source>
        <dbReference type="SAM" id="MobiDB-lite"/>
    </source>
</evidence>
<protein>
    <submittedName>
        <fullName evidence="3">Uncharacterized protein</fullName>
    </submittedName>
</protein>
<accession>A0A1D1VM73</accession>
<evidence type="ECO:0000313" key="3">
    <source>
        <dbReference type="EMBL" id="GAV02031.1"/>
    </source>
</evidence>
<feature type="coiled-coil region" evidence="1">
    <location>
        <begin position="179"/>
        <end position="213"/>
    </location>
</feature>
<name>A0A1D1VM73_RAMVA</name>
<feature type="region of interest" description="Disordered" evidence="2">
    <location>
        <begin position="17"/>
        <end position="72"/>
    </location>
</feature>
<gene>
    <name evidence="3" type="primary">RvY_12644-1</name>
    <name evidence="3" type="synonym">RvY_12644.1</name>
    <name evidence="3" type="ORF">RvY_12644</name>
</gene>
<evidence type="ECO:0000256" key="1">
    <source>
        <dbReference type="SAM" id="Coils"/>
    </source>
</evidence>
<comment type="caution">
    <text evidence="3">The sequence shown here is derived from an EMBL/GenBank/DDBJ whole genome shotgun (WGS) entry which is preliminary data.</text>
</comment>